<proteinExistence type="inferred from homology"/>
<protein>
    <submittedName>
        <fullName evidence="9">ZIP family metal transporter</fullName>
    </submittedName>
</protein>
<dbReference type="PANTHER" id="PTHR11040">
    <property type="entry name" value="ZINC/IRON TRANSPORTER"/>
    <property type="match status" value="1"/>
</dbReference>
<comment type="similarity">
    <text evidence="2">Belongs to the ZIP transporter (TC 2.A.5) family.</text>
</comment>
<feature type="transmembrane region" description="Helical" evidence="8">
    <location>
        <begin position="240"/>
        <end position="259"/>
    </location>
</feature>
<dbReference type="PANTHER" id="PTHR11040:SF211">
    <property type="entry name" value="ZINC TRANSPORTER ZIP11"/>
    <property type="match status" value="1"/>
</dbReference>
<evidence type="ECO:0000256" key="1">
    <source>
        <dbReference type="ARBA" id="ARBA00004651"/>
    </source>
</evidence>
<evidence type="ECO:0000313" key="10">
    <source>
        <dbReference type="Proteomes" id="UP000824070"/>
    </source>
</evidence>
<evidence type="ECO:0000256" key="6">
    <source>
        <dbReference type="ARBA" id="ARBA00022989"/>
    </source>
</evidence>
<reference evidence="9" key="2">
    <citation type="journal article" date="2021" name="PeerJ">
        <title>Extensive microbial diversity within the chicken gut microbiome revealed by metagenomics and culture.</title>
        <authorList>
            <person name="Gilroy R."/>
            <person name="Ravi A."/>
            <person name="Getino M."/>
            <person name="Pursley I."/>
            <person name="Horton D.L."/>
            <person name="Alikhan N.F."/>
            <person name="Baker D."/>
            <person name="Gharbi K."/>
            <person name="Hall N."/>
            <person name="Watson M."/>
            <person name="Adriaenssens E.M."/>
            <person name="Foster-Nyarko E."/>
            <person name="Jarju S."/>
            <person name="Secka A."/>
            <person name="Antonio M."/>
            <person name="Oren A."/>
            <person name="Chaudhuri R.R."/>
            <person name="La Ragione R."/>
            <person name="Hildebrand F."/>
            <person name="Pallen M.J."/>
        </authorList>
    </citation>
    <scope>NUCLEOTIDE SEQUENCE</scope>
    <source>
        <strain evidence="9">ChiGjej1B1-22543</strain>
    </source>
</reference>
<dbReference type="Proteomes" id="UP000824070">
    <property type="component" value="Unassembled WGS sequence"/>
</dbReference>
<keyword evidence="3" id="KW-1003">Cell membrane</keyword>
<keyword evidence="7 8" id="KW-0472">Membrane</keyword>
<accession>A0A9D1LN70</accession>
<evidence type="ECO:0000256" key="5">
    <source>
        <dbReference type="ARBA" id="ARBA00022833"/>
    </source>
</evidence>
<comment type="subcellular location">
    <subcellularLocation>
        <location evidence="1">Cell membrane</location>
        <topology evidence="1">Multi-pass membrane protein</topology>
    </subcellularLocation>
</comment>
<feature type="transmembrane region" description="Helical" evidence="8">
    <location>
        <begin position="68"/>
        <end position="87"/>
    </location>
</feature>
<dbReference type="Pfam" id="PF02535">
    <property type="entry name" value="Zip"/>
    <property type="match status" value="1"/>
</dbReference>
<dbReference type="GO" id="GO:0005385">
    <property type="term" value="F:zinc ion transmembrane transporter activity"/>
    <property type="evidence" value="ECO:0007669"/>
    <property type="project" value="TreeGrafter"/>
</dbReference>
<dbReference type="EMBL" id="DVMV01000011">
    <property type="protein sequence ID" value="HIU44965.1"/>
    <property type="molecule type" value="Genomic_DNA"/>
</dbReference>
<evidence type="ECO:0000256" key="3">
    <source>
        <dbReference type="ARBA" id="ARBA00022475"/>
    </source>
</evidence>
<feature type="transmembrane region" description="Helical" evidence="8">
    <location>
        <begin position="34"/>
        <end position="56"/>
    </location>
</feature>
<keyword evidence="6 8" id="KW-1133">Transmembrane helix</keyword>
<feature type="transmembrane region" description="Helical" evidence="8">
    <location>
        <begin position="114"/>
        <end position="138"/>
    </location>
</feature>
<evidence type="ECO:0000256" key="2">
    <source>
        <dbReference type="ARBA" id="ARBA00006939"/>
    </source>
</evidence>
<evidence type="ECO:0000256" key="7">
    <source>
        <dbReference type="ARBA" id="ARBA00023136"/>
    </source>
</evidence>
<keyword evidence="4 8" id="KW-0812">Transmembrane</keyword>
<name>A0A9D1LN70_9FIRM</name>
<comment type="caution">
    <text evidence="9">The sequence shown here is derived from an EMBL/GenBank/DDBJ whole genome shotgun (WGS) entry which is preliminary data.</text>
</comment>
<organism evidence="9 10">
    <name type="scientific">Candidatus Alloenteromonas pullicola</name>
    <dbReference type="NCBI Taxonomy" id="2840784"/>
    <lineage>
        <taxon>Bacteria</taxon>
        <taxon>Bacillati</taxon>
        <taxon>Bacillota</taxon>
        <taxon>Bacillota incertae sedis</taxon>
        <taxon>Candidatus Alloenteromonas</taxon>
    </lineage>
</organism>
<feature type="transmembrane region" description="Helical" evidence="8">
    <location>
        <begin position="145"/>
        <end position="162"/>
    </location>
</feature>
<dbReference type="AlphaFoldDB" id="A0A9D1LN70"/>
<feature type="non-terminal residue" evidence="9">
    <location>
        <position position="1"/>
    </location>
</feature>
<evidence type="ECO:0000313" key="9">
    <source>
        <dbReference type="EMBL" id="HIU44965.1"/>
    </source>
</evidence>
<dbReference type="InterPro" id="IPR003689">
    <property type="entry name" value="ZIP"/>
</dbReference>
<sequence length="260" mass="26985">YLLSFICLGLIFASTVIGASFTLFFKKSLGPKISSIVLGFSGGVMVSSAVFGLLLPSMEQASSTFGNYSLLVVCGSFLAGCLLLFALDKLIPHMHPDGRKEGPETSGVKPSTKLFLAVTLHNIPEGIAVGLACGIYFASPDQWPIALAAITLALGISIQNIPEGAAASLPLLDEGYSRGKAFAFGASSGLPEPLFGIIACAIGAAFSSALPFLLSFAAGAMIYATVDELIPGSISKHEHFGLWSFIIGFVVMMALEIALG</sequence>
<dbReference type="GO" id="GO:0005886">
    <property type="term" value="C:plasma membrane"/>
    <property type="evidence" value="ECO:0007669"/>
    <property type="project" value="UniProtKB-SubCell"/>
</dbReference>
<feature type="transmembrane region" description="Helical" evidence="8">
    <location>
        <begin position="194"/>
        <end position="219"/>
    </location>
</feature>
<reference evidence="9" key="1">
    <citation type="submission" date="2020-10" db="EMBL/GenBank/DDBJ databases">
        <authorList>
            <person name="Gilroy R."/>
        </authorList>
    </citation>
    <scope>NUCLEOTIDE SEQUENCE</scope>
    <source>
        <strain evidence="9">ChiGjej1B1-22543</strain>
    </source>
</reference>
<evidence type="ECO:0000256" key="8">
    <source>
        <dbReference type="SAM" id="Phobius"/>
    </source>
</evidence>
<keyword evidence="5" id="KW-0862">Zinc</keyword>
<gene>
    <name evidence="9" type="ORF">IAC52_01570</name>
</gene>
<evidence type="ECO:0000256" key="4">
    <source>
        <dbReference type="ARBA" id="ARBA00022692"/>
    </source>
</evidence>